<name>A0A1J7HWH8_LUPAN</name>
<gene>
    <name evidence="1" type="ORF">TanjilG_11494</name>
</gene>
<dbReference type="Gramene" id="OIW06769">
    <property type="protein sequence ID" value="OIW06769"/>
    <property type="gene ID" value="TanjilG_11494"/>
</dbReference>
<keyword evidence="2" id="KW-1185">Reference proteome</keyword>
<evidence type="ECO:0000313" key="1">
    <source>
        <dbReference type="EMBL" id="OIW06769.1"/>
    </source>
</evidence>
<accession>A0A1J7HWH8</accession>
<proteinExistence type="predicted"/>
<reference evidence="1" key="1">
    <citation type="journal article" date="2017" name="Plant Biotechnol. J.">
        <title>A comprehensive draft genome sequence for lupin (Lupinus angustifolius), an emerging health food: insights into plant-microbe interactions and legume evolution.</title>
        <authorList>
            <person name="Hane J.K."/>
            <person name="Ming Y."/>
            <person name="Kamphuis L.G."/>
            <person name="Nelson M.N."/>
            <person name="Garg G."/>
            <person name="Atkins C.A."/>
            <person name="Bayer P.E."/>
            <person name="Bravo A."/>
            <person name="Bringans S."/>
            <person name="Cannon S."/>
            <person name="Edwards D."/>
            <person name="Foley R."/>
            <person name="Gao L.L."/>
            <person name="Harrison M.J."/>
            <person name="Huang W."/>
            <person name="Hurgobin B."/>
            <person name="Li S."/>
            <person name="Liu C.W."/>
            <person name="McGrath A."/>
            <person name="Morahan G."/>
            <person name="Murray J."/>
            <person name="Weller J."/>
            <person name="Jian J."/>
            <person name="Singh K.B."/>
        </authorList>
    </citation>
    <scope>NUCLEOTIDE SEQUENCE [LARGE SCALE GENOMIC DNA]</scope>
    <source>
        <tissue evidence="1">Whole plant</tissue>
    </source>
</reference>
<protein>
    <submittedName>
        <fullName evidence="1">Uncharacterized protein</fullName>
    </submittedName>
</protein>
<evidence type="ECO:0000313" key="2">
    <source>
        <dbReference type="Proteomes" id="UP000188354"/>
    </source>
</evidence>
<dbReference type="AlphaFoldDB" id="A0A1J7HWH8"/>
<organism evidence="1 2">
    <name type="scientific">Lupinus angustifolius</name>
    <name type="common">Narrow-leaved blue lupine</name>
    <dbReference type="NCBI Taxonomy" id="3871"/>
    <lineage>
        <taxon>Eukaryota</taxon>
        <taxon>Viridiplantae</taxon>
        <taxon>Streptophyta</taxon>
        <taxon>Embryophyta</taxon>
        <taxon>Tracheophyta</taxon>
        <taxon>Spermatophyta</taxon>
        <taxon>Magnoliopsida</taxon>
        <taxon>eudicotyledons</taxon>
        <taxon>Gunneridae</taxon>
        <taxon>Pentapetalae</taxon>
        <taxon>rosids</taxon>
        <taxon>fabids</taxon>
        <taxon>Fabales</taxon>
        <taxon>Fabaceae</taxon>
        <taxon>Papilionoideae</taxon>
        <taxon>50 kb inversion clade</taxon>
        <taxon>genistoids sensu lato</taxon>
        <taxon>core genistoids</taxon>
        <taxon>Genisteae</taxon>
        <taxon>Lupinus</taxon>
    </lineage>
</organism>
<sequence>MSYDGSDICNVAELNMNDEPCDDKEMKEVEKMDGTYGASYCEDDEIHKSYVSSDSSQDFMDEMEKNRLFWEACLAS</sequence>
<dbReference type="EMBL" id="CM007368">
    <property type="protein sequence ID" value="OIW06769.1"/>
    <property type="molecule type" value="Genomic_DNA"/>
</dbReference>
<dbReference type="Proteomes" id="UP000188354">
    <property type="component" value="Chromosome LG08"/>
</dbReference>